<organism evidence="1 2">
    <name type="scientific">Brevundimonas subvibrioides</name>
    <dbReference type="NCBI Taxonomy" id="74313"/>
    <lineage>
        <taxon>Bacteria</taxon>
        <taxon>Pseudomonadati</taxon>
        <taxon>Pseudomonadota</taxon>
        <taxon>Alphaproteobacteria</taxon>
        <taxon>Caulobacterales</taxon>
        <taxon>Caulobacteraceae</taxon>
        <taxon>Brevundimonas</taxon>
    </lineage>
</organism>
<proteinExistence type="predicted"/>
<dbReference type="AlphaFoldDB" id="A0A258FJ79"/>
<evidence type="ECO:0000313" key="2">
    <source>
        <dbReference type="Proteomes" id="UP000215595"/>
    </source>
</evidence>
<evidence type="ECO:0000313" key="1">
    <source>
        <dbReference type="EMBL" id="OYX32024.1"/>
    </source>
</evidence>
<name>A0A258FJ79_9CAUL</name>
<protein>
    <submittedName>
        <fullName evidence="1">Uncharacterized protein</fullName>
    </submittedName>
</protein>
<accession>A0A258FJ79</accession>
<sequence length="82" mass="8861">MAAQRLDRLIPDRATRRLAADDCEEDRCPSVRIGATAPNGVVVAKGDDDMPPHNALRFCHITLKVNGFALSPPRTAKGGPLR</sequence>
<gene>
    <name evidence="1" type="ORF">B7Z01_11840</name>
</gene>
<dbReference type="Proteomes" id="UP000215595">
    <property type="component" value="Unassembled WGS sequence"/>
</dbReference>
<comment type="caution">
    <text evidence="1">The sequence shown here is derived from an EMBL/GenBank/DDBJ whole genome shotgun (WGS) entry which is preliminary data.</text>
</comment>
<reference evidence="1 2" key="1">
    <citation type="submission" date="2017-03" db="EMBL/GenBank/DDBJ databases">
        <title>Lifting the veil on microbial sulfur biogeochemistry in mining wastewaters.</title>
        <authorList>
            <person name="Kantor R.S."/>
            <person name="Colenbrander Nelson T."/>
            <person name="Marshall S."/>
            <person name="Bennett D."/>
            <person name="Apte S."/>
            <person name="Camacho D."/>
            <person name="Thomas B.C."/>
            <person name="Warren L.A."/>
            <person name="Banfield J.F."/>
        </authorList>
    </citation>
    <scope>NUCLEOTIDE SEQUENCE [LARGE SCALE GENOMIC DNA]</scope>
    <source>
        <strain evidence="1">32-69-9</strain>
    </source>
</reference>
<dbReference type="EMBL" id="NCEB01000026">
    <property type="protein sequence ID" value="OYX32024.1"/>
    <property type="molecule type" value="Genomic_DNA"/>
</dbReference>